<dbReference type="RefSeq" id="WP_371150844.1">
    <property type="nucleotide sequence ID" value="NZ_JBFSOO010000010.1"/>
</dbReference>
<proteinExistence type="predicted"/>
<evidence type="ECO:0000313" key="1">
    <source>
        <dbReference type="EMBL" id="MEZ6854358.1"/>
    </source>
</evidence>
<dbReference type="EMBL" id="JBFSOO010000010">
    <property type="protein sequence ID" value="MEZ6854358.1"/>
    <property type="molecule type" value="Genomic_DNA"/>
</dbReference>
<accession>A0ABV4JY39</accession>
<comment type="caution">
    <text evidence="2">The sequence shown here is derived from an EMBL/GenBank/DDBJ whole genome shotgun (WGS) entry which is preliminary data.</text>
</comment>
<evidence type="ECO:0000313" key="2">
    <source>
        <dbReference type="EMBL" id="MEZ6854997.1"/>
    </source>
</evidence>
<name>A0ABV4JY39_9BACT</name>
<dbReference type="EMBL" id="JBFSOO010000019">
    <property type="protein sequence ID" value="MEZ6854997.1"/>
    <property type="molecule type" value="Genomic_DNA"/>
</dbReference>
<evidence type="ECO:0000313" key="3">
    <source>
        <dbReference type="Proteomes" id="UP001568358"/>
    </source>
</evidence>
<keyword evidence="3" id="KW-1185">Reference proteome</keyword>
<sequence length="294" mass="32882">MPSLSQCIERNRTHSEHSYVLLAKLTLPDGEEIRLARNPHSLLYPSSKGVQQYVEQAADVLSLTNSDAEYVEASVTGDFTGEILFQYYYFGSWRTVETFVEPASTTFAAYHDTPYRLLVSRLDAGRPFCVLSEQGGLWQAMDFLPGDIEESDTYETRGLSLTIGNGGGAMQPYLEQLDAWRKVHGNEFVQIDLLVVNTGLLDDPEPVGEWHFIDDGISLSAPMDKCEIKLGIDDVGTAPIPARTINRDFCHWRTSEQCPFYALCNHTLAMCRADYHRSDYIGAFPTVEQGGVYG</sequence>
<organism evidence="2 3">
    <name type="scientific">Halodesulfovibrio aestuarii</name>
    <dbReference type="NCBI Taxonomy" id="126333"/>
    <lineage>
        <taxon>Bacteria</taxon>
        <taxon>Pseudomonadati</taxon>
        <taxon>Thermodesulfobacteriota</taxon>
        <taxon>Desulfovibrionia</taxon>
        <taxon>Desulfovibrionales</taxon>
        <taxon>Desulfovibrionaceae</taxon>
        <taxon>Halodesulfovibrio</taxon>
    </lineage>
</organism>
<protein>
    <submittedName>
        <fullName evidence="2">Uncharacterized protein</fullName>
    </submittedName>
</protein>
<gene>
    <name evidence="1" type="ORF">AB2Z07_12610</name>
    <name evidence="2" type="ORF">AB2Z07_16095</name>
</gene>
<dbReference type="Proteomes" id="UP001568358">
    <property type="component" value="Unassembled WGS sequence"/>
</dbReference>
<reference evidence="2 3" key="1">
    <citation type="submission" date="2024-07" db="EMBL/GenBank/DDBJ databases">
        <title>Active virus-host system and metabolic interactions in a Lokiarchaeon culture.</title>
        <authorList>
            <person name="Ponce Toledo R.I."/>
            <person name="Rodrigues Oliveira T."/>
            <person name="Schleper C."/>
        </authorList>
    </citation>
    <scope>NUCLEOTIDE SEQUENCE [LARGE SCALE GENOMIC DNA]</scope>
    <source>
        <strain evidence="2 3">B35</strain>
    </source>
</reference>